<reference evidence="1 2" key="1">
    <citation type="journal article" date="2016" name="G3 (Bethesda)">
        <title>First Draft Assembly and Annotation of the Genome of a California Endemic Oak Quercus lobata Nee (Fagaceae).</title>
        <authorList>
            <person name="Sork V.L."/>
            <person name="Fitz-Gibbon S.T."/>
            <person name="Puiu D."/>
            <person name="Crepeau M."/>
            <person name="Gugger P.F."/>
            <person name="Sherman R."/>
            <person name="Stevens K."/>
            <person name="Langley C.H."/>
            <person name="Pellegrini M."/>
            <person name="Salzberg S.L."/>
        </authorList>
    </citation>
    <scope>NUCLEOTIDE SEQUENCE [LARGE SCALE GENOMIC DNA]</scope>
    <source>
        <strain evidence="1 2">cv. SW786</strain>
    </source>
</reference>
<dbReference type="EMBL" id="LRBV02000011">
    <property type="status" value="NOT_ANNOTATED_CDS"/>
    <property type="molecule type" value="Genomic_DNA"/>
</dbReference>
<dbReference type="PANTHER" id="PTHR11439">
    <property type="entry name" value="GAG-POL-RELATED RETROTRANSPOSON"/>
    <property type="match status" value="1"/>
</dbReference>
<sequence>MGLLGSLTELRILKVRGKAISGLLSTIDLICDERSFQKLEVFKMAYLDVSEWYMGQGAMPKLQSLVIESCEAIRMLPDELRCLSALRDVEVLHPNPILAERLRQLRMRDGYIAFAVSMVSCFQSNPGKLHWMAIQWIFRYLKRNKGRKLTYHGSDDLKLSRFSDFDYQGCLDSRKSPSGFVFMLCGGAIAWKSKKQECVAQSTMEAEYIALNAAAKEAVYLKQFLTELLIVECV</sequence>
<evidence type="ECO:0000313" key="2">
    <source>
        <dbReference type="Proteomes" id="UP000594261"/>
    </source>
</evidence>
<dbReference type="InParanoid" id="A0A7N2MYJ8"/>
<dbReference type="AlphaFoldDB" id="A0A7N2MYJ8"/>
<dbReference type="Gene3D" id="3.80.10.10">
    <property type="entry name" value="Ribonuclease Inhibitor"/>
    <property type="match status" value="1"/>
</dbReference>
<proteinExistence type="predicted"/>
<dbReference type="Gramene" id="QL11p041918:mrna">
    <property type="protein sequence ID" value="QL11p041918:mrna"/>
    <property type="gene ID" value="QL11p041918"/>
</dbReference>
<dbReference type="PANTHER" id="PTHR11439:SF467">
    <property type="entry name" value="INTEGRASE CATALYTIC DOMAIN-CONTAINING PROTEIN"/>
    <property type="match status" value="1"/>
</dbReference>
<evidence type="ECO:0000313" key="1">
    <source>
        <dbReference type="EnsemblPlants" id="QL11p041918:mrna"/>
    </source>
</evidence>
<dbReference type="Proteomes" id="UP000594261">
    <property type="component" value="Chromosome 11"/>
</dbReference>
<keyword evidence="2" id="KW-1185">Reference proteome</keyword>
<protein>
    <submittedName>
        <fullName evidence="1">Uncharacterized protein</fullName>
    </submittedName>
</protein>
<accession>A0A7N2MYJ8</accession>
<dbReference type="EnsemblPlants" id="QL11p041918:mrna">
    <property type="protein sequence ID" value="QL11p041918:mrna"/>
    <property type="gene ID" value="QL11p041918"/>
</dbReference>
<dbReference type="InterPro" id="IPR032675">
    <property type="entry name" value="LRR_dom_sf"/>
</dbReference>
<name>A0A7N2MYJ8_QUELO</name>
<organism evidence="1 2">
    <name type="scientific">Quercus lobata</name>
    <name type="common">Valley oak</name>
    <dbReference type="NCBI Taxonomy" id="97700"/>
    <lineage>
        <taxon>Eukaryota</taxon>
        <taxon>Viridiplantae</taxon>
        <taxon>Streptophyta</taxon>
        <taxon>Embryophyta</taxon>
        <taxon>Tracheophyta</taxon>
        <taxon>Spermatophyta</taxon>
        <taxon>Magnoliopsida</taxon>
        <taxon>eudicotyledons</taxon>
        <taxon>Gunneridae</taxon>
        <taxon>Pentapetalae</taxon>
        <taxon>rosids</taxon>
        <taxon>fabids</taxon>
        <taxon>Fagales</taxon>
        <taxon>Fagaceae</taxon>
        <taxon>Quercus</taxon>
    </lineage>
</organism>
<reference evidence="1" key="2">
    <citation type="submission" date="2021-01" db="UniProtKB">
        <authorList>
            <consortium name="EnsemblPlants"/>
        </authorList>
    </citation>
    <scope>IDENTIFICATION</scope>
</reference>
<dbReference type="CDD" id="cd09272">
    <property type="entry name" value="RNase_HI_RT_Ty1"/>
    <property type="match status" value="1"/>
</dbReference>